<dbReference type="Proteomes" id="UP000615326">
    <property type="component" value="Unassembled WGS sequence"/>
</dbReference>
<comment type="caution">
    <text evidence="2">The sequence shown here is derived from an EMBL/GenBank/DDBJ whole genome shotgun (WGS) entry which is preliminary data.</text>
</comment>
<dbReference type="RefSeq" id="WP_173577111.1">
    <property type="nucleotide sequence ID" value="NZ_WOSW01000012.1"/>
</dbReference>
<evidence type="ECO:0000256" key="1">
    <source>
        <dbReference type="SAM" id="SignalP"/>
    </source>
</evidence>
<sequence length="131" mass="14538">MKKLIFLIPLSFLLSYQNLHAEEKASIYGVGAVNCGKYLKLIENNNYLIAFSIWKSGYFSALNSVRTGLGEPAVNLNDKRLSPDAQDTLIKFICQQSRPDNIFSGVAASVYGHMAKQQGIDVWDVIGVHTK</sequence>
<feature type="chain" id="PRO_5047386093" evidence="1">
    <location>
        <begin position="22"/>
        <end position="131"/>
    </location>
</feature>
<keyword evidence="1" id="KW-0732">Signal</keyword>
<evidence type="ECO:0000313" key="3">
    <source>
        <dbReference type="Proteomes" id="UP000615326"/>
    </source>
</evidence>
<evidence type="ECO:0000313" key="2">
    <source>
        <dbReference type="EMBL" id="NHO32582.1"/>
    </source>
</evidence>
<reference evidence="2 3" key="1">
    <citation type="journal article" date="2020" name="Int. J. Syst. Evol. Microbiol.">
        <title>Novel acetic acid bacteria from cider fermentations: Acetobacter conturbans sp. nov. and Acetobacter fallax sp. nov.</title>
        <authorList>
            <person name="Sombolestani A.S."/>
            <person name="Cleenwerck I."/>
            <person name="Cnockaert M."/>
            <person name="Borremans W."/>
            <person name="Wieme A.D."/>
            <person name="De Vuyst L."/>
            <person name="Vandamme P."/>
        </authorList>
    </citation>
    <scope>NUCLEOTIDE SEQUENCE [LARGE SCALE GENOMIC DNA]</scope>
    <source>
        <strain evidence="2 3">LMG 1637</strain>
    </source>
</reference>
<accession>A0ABX0KF76</accession>
<protein>
    <submittedName>
        <fullName evidence="2">Uncharacterized protein</fullName>
    </submittedName>
</protein>
<dbReference type="EMBL" id="WOSW01000012">
    <property type="protein sequence ID" value="NHO32582.1"/>
    <property type="molecule type" value="Genomic_DNA"/>
</dbReference>
<gene>
    <name evidence="2" type="ORF">GOB84_08415</name>
</gene>
<proteinExistence type="predicted"/>
<keyword evidence="3" id="KW-1185">Reference proteome</keyword>
<name>A0ABX0KF76_9PROT</name>
<organism evidence="2 3">
    <name type="scientific">Acetobacter fallax</name>
    <dbReference type="NCBI Taxonomy" id="1737473"/>
    <lineage>
        <taxon>Bacteria</taxon>
        <taxon>Pseudomonadati</taxon>
        <taxon>Pseudomonadota</taxon>
        <taxon>Alphaproteobacteria</taxon>
        <taxon>Acetobacterales</taxon>
        <taxon>Acetobacteraceae</taxon>
        <taxon>Acetobacter</taxon>
    </lineage>
</organism>
<feature type="signal peptide" evidence="1">
    <location>
        <begin position="1"/>
        <end position="21"/>
    </location>
</feature>